<dbReference type="AlphaFoldDB" id="A0A5B7D7I1"/>
<reference evidence="1 2" key="1">
    <citation type="submission" date="2019-05" db="EMBL/GenBank/DDBJ databases">
        <title>Another draft genome of Portunus trituberculatus and its Hox gene families provides insights of decapod evolution.</title>
        <authorList>
            <person name="Jeong J.-H."/>
            <person name="Song I."/>
            <person name="Kim S."/>
            <person name="Choi T."/>
            <person name="Kim D."/>
            <person name="Ryu S."/>
            <person name="Kim W."/>
        </authorList>
    </citation>
    <scope>NUCLEOTIDE SEQUENCE [LARGE SCALE GENOMIC DNA]</scope>
    <source>
        <tissue evidence="1">Muscle</tissue>
    </source>
</reference>
<gene>
    <name evidence="1" type="ORF">E2C01_010099</name>
</gene>
<keyword evidence="2" id="KW-1185">Reference proteome</keyword>
<sequence>MGYYSLSHHHNLFLVPSTQENPSKPHEYDIRVVVGGVTKLSALHIRQASESRALGGEASRTTPIYVVLLTTLWFSRSVG</sequence>
<accession>A0A5B7D7I1</accession>
<dbReference type="Proteomes" id="UP000324222">
    <property type="component" value="Unassembled WGS sequence"/>
</dbReference>
<evidence type="ECO:0000313" key="1">
    <source>
        <dbReference type="EMBL" id="MPC17250.1"/>
    </source>
</evidence>
<organism evidence="1 2">
    <name type="scientific">Portunus trituberculatus</name>
    <name type="common">Swimming crab</name>
    <name type="synonym">Neptunus trituberculatus</name>
    <dbReference type="NCBI Taxonomy" id="210409"/>
    <lineage>
        <taxon>Eukaryota</taxon>
        <taxon>Metazoa</taxon>
        <taxon>Ecdysozoa</taxon>
        <taxon>Arthropoda</taxon>
        <taxon>Crustacea</taxon>
        <taxon>Multicrustacea</taxon>
        <taxon>Malacostraca</taxon>
        <taxon>Eumalacostraca</taxon>
        <taxon>Eucarida</taxon>
        <taxon>Decapoda</taxon>
        <taxon>Pleocyemata</taxon>
        <taxon>Brachyura</taxon>
        <taxon>Eubrachyura</taxon>
        <taxon>Portunoidea</taxon>
        <taxon>Portunidae</taxon>
        <taxon>Portuninae</taxon>
        <taxon>Portunus</taxon>
    </lineage>
</organism>
<proteinExistence type="predicted"/>
<evidence type="ECO:0000313" key="2">
    <source>
        <dbReference type="Proteomes" id="UP000324222"/>
    </source>
</evidence>
<comment type="caution">
    <text evidence="1">The sequence shown here is derived from an EMBL/GenBank/DDBJ whole genome shotgun (WGS) entry which is preliminary data.</text>
</comment>
<dbReference type="EMBL" id="VSRR010000571">
    <property type="protein sequence ID" value="MPC17250.1"/>
    <property type="molecule type" value="Genomic_DNA"/>
</dbReference>
<protein>
    <submittedName>
        <fullName evidence="1">Uncharacterized protein</fullName>
    </submittedName>
</protein>
<name>A0A5B7D7I1_PORTR</name>